<keyword evidence="2" id="KW-1003">Cell membrane</keyword>
<dbReference type="EMBL" id="KP843307">
    <property type="protein sequence ID" value="ALD51443.1"/>
    <property type="molecule type" value="mRNA"/>
</dbReference>
<evidence type="ECO:0000256" key="8">
    <source>
        <dbReference type="ARBA" id="ARBA00023170"/>
    </source>
</evidence>
<reference evidence="12" key="2">
    <citation type="journal article" date="2015" name="Cell. Mol. Life Sci.">
        <title>Identification and functional analysis of olfactory receptor family reveal unusual characteristics of the olfactory system in the migratory locust.</title>
        <authorList>
            <person name="Wang Z."/>
            <person name="Yang P."/>
            <person name="Chen D."/>
            <person name="Jiang F."/>
            <person name="Li Y."/>
            <person name="Wang X."/>
            <person name="Kang L."/>
        </authorList>
    </citation>
    <scope>NUCLEOTIDE SEQUENCE</scope>
</reference>
<sequence length="403" mass="44813">MQTGEVEDADGHLSWEETARSVLRLNIRHLHLFGLWPLRASRLFPLYTAYAAALGVWNTAEGFLAVYFSWGDLEQTTLVLMNTFTNASGLAKICFFARDRRRYASLARGADRLARLQAQACARDRALAQVLRRARRAARRLTAAMLLFMFSQCFVWFPMPAVAHADERRLPFAQHPWDNNTAHYELAYAVQCVAGLWLSQISYGVDCLFASVMLLAAAQLEILAGRVAALGERRNGRGGEPLPADAPDSMYADLCACVEAHQKILRFVSDLENTMSPIAMTQFVCSVLVACSSLFQATYSKDLSAAFSSMSFLPIPGGQVYLYCWAAHEVTEKAQMVSAAAYGCSWVGASERFKRALRIIVSRAQKPLVLTAGHLYPIDREAFLSLVNASYSYYALLGQMNKR</sequence>
<dbReference type="Pfam" id="PF02949">
    <property type="entry name" value="7tm_6"/>
    <property type="match status" value="1"/>
</dbReference>
<evidence type="ECO:0000256" key="1">
    <source>
        <dbReference type="ARBA" id="ARBA00004651"/>
    </source>
</evidence>
<comment type="subcellular location">
    <subcellularLocation>
        <location evidence="1 10">Cell membrane</location>
        <topology evidence="1 10">Multi-pass membrane protein</topology>
    </subcellularLocation>
</comment>
<keyword evidence="5 10" id="KW-0552">Olfaction</keyword>
<name>M9Z1L8_LOCMI</name>
<comment type="similarity">
    <text evidence="10">Belongs to the insect chemoreceptor superfamily. Heteromeric odorant receptor channel (TC 1.A.69) family.</text>
</comment>
<dbReference type="GO" id="GO:0005886">
    <property type="term" value="C:plasma membrane"/>
    <property type="evidence" value="ECO:0007669"/>
    <property type="project" value="UniProtKB-SubCell"/>
</dbReference>
<evidence type="ECO:0000313" key="11">
    <source>
        <dbReference type="EMBL" id="AGK25860.1"/>
    </source>
</evidence>
<protein>
    <recommendedName>
        <fullName evidence="10">Odorant receptor</fullName>
    </recommendedName>
</protein>
<keyword evidence="8 10" id="KW-0675">Receptor</keyword>
<dbReference type="InterPro" id="IPR004117">
    <property type="entry name" value="7tm6_olfct_rcpt"/>
</dbReference>
<reference evidence="11" key="1">
    <citation type="journal article" date="2013" name="BMC Neurosci.">
        <title>Differential expression of two novel odorant receptors in the locust (Locusta migratoria).</title>
        <authorList>
            <person name="Xu H."/>
            <person name="Guo M."/>
            <person name="Yang Y."/>
            <person name="You Y."/>
            <person name="Zhang L."/>
        </authorList>
    </citation>
    <scope>NUCLEOTIDE SEQUENCE</scope>
</reference>
<comment type="caution">
    <text evidence="10">Lacks conserved residue(s) required for the propagation of feature annotation.</text>
</comment>
<dbReference type="GO" id="GO:0005549">
    <property type="term" value="F:odorant binding"/>
    <property type="evidence" value="ECO:0007669"/>
    <property type="project" value="InterPro"/>
</dbReference>
<evidence type="ECO:0000256" key="10">
    <source>
        <dbReference type="RuleBase" id="RU351113"/>
    </source>
</evidence>
<keyword evidence="7 10" id="KW-0472">Membrane</keyword>
<evidence type="ECO:0000256" key="4">
    <source>
        <dbReference type="ARBA" id="ARBA00022692"/>
    </source>
</evidence>
<dbReference type="EMBL" id="KC689311">
    <property type="protein sequence ID" value="AGK25860.1"/>
    <property type="molecule type" value="mRNA"/>
</dbReference>
<evidence type="ECO:0000256" key="2">
    <source>
        <dbReference type="ARBA" id="ARBA00022475"/>
    </source>
</evidence>
<keyword evidence="3 10" id="KW-0716">Sensory transduction</keyword>
<keyword evidence="4 10" id="KW-0812">Transmembrane</keyword>
<keyword evidence="9 10" id="KW-0807">Transducer</keyword>
<organism evidence="11">
    <name type="scientific">Locusta migratoria</name>
    <name type="common">Migratory locust</name>
    <dbReference type="NCBI Taxonomy" id="7004"/>
    <lineage>
        <taxon>Eukaryota</taxon>
        <taxon>Metazoa</taxon>
        <taxon>Ecdysozoa</taxon>
        <taxon>Arthropoda</taxon>
        <taxon>Hexapoda</taxon>
        <taxon>Insecta</taxon>
        <taxon>Pterygota</taxon>
        <taxon>Neoptera</taxon>
        <taxon>Polyneoptera</taxon>
        <taxon>Orthoptera</taxon>
        <taxon>Caelifera</taxon>
        <taxon>Acrididea</taxon>
        <taxon>Acridomorpha</taxon>
        <taxon>Acridoidea</taxon>
        <taxon>Acrididae</taxon>
        <taxon>Oedipodinae</taxon>
        <taxon>Locusta</taxon>
    </lineage>
</organism>
<evidence type="ECO:0000313" key="12">
    <source>
        <dbReference type="EMBL" id="ALD51443.1"/>
    </source>
</evidence>
<proteinExistence type="evidence at transcript level"/>
<feature type="transmembrane region" description="Helical" evidence="10">
    <location>
        <begin position="141"/>
        <end position="159"/>
    </location>
</feature>
<evidence type="ECO:0000256" key="3">
    <source>
        <dbReference type="ARBA" id="ARBA00022606"/>
    </source>
</evidence>
<dbReference type="PANTHER" id="PTHR21137:SF35">
    <property type="entry name" value="ODORANT RECEPTOR 19A-RELATED"/>
    <property type="match status" value="1"/>
</dbReference>
<keyword evidence="6 10" id="KW-1133">Transmembrane helix</keyword>
<dbReference type="PANTHER" id="PTHR21137">
    <property type="entry name" value="ODORANT RECEPTOR"/>
    <property type="match status" value="1"/>
</dbReference>
<evidence type="ECO:0000256" key="6">
    <source>
        <dbReference type="ARBA" id="ARBA00022989"/>
    </source>
</evidence>
<feature type="transmembrane region" description="Helical" evidence="10">
    <location>
        <begin position="47"/>
        <end position="70"/>
    </location>
</feature>
<dbReference type="GO" id="GO:0004984">
    <property type="term" value="F:olfactory receptor activity"/>
    <property type="evidence" value="ECO:0007669"/>
    <property type="project" value="InterPro"/>
</dbReference>
<dbReference type="AlphaFoldDB" id="M9Z1L8"/>
<dbReference type="GO" id="GO:0007165">
    <property type="term" value="P:signal transduction"/>
    <property type="evidence" value="ECO:0007669"/>
    <property type="project" value="UniProtKB-KW"/>
</dbReference>
<feature type="transmembrane region" description="Helical" evidence="10">
    <location>
        <begin position="76"/>
        <end position="97"/>
    </location>
</feature>
<evidence type="ECO:0000256" key="7">
    <source>
        <dbReference type="ARBA" id="ARBA00023136"/>
    </source>
</evidence>
<evidence type="ECO:0000256" key="5">
    <source>
        <dbReference type="ARBA" id="ARBA00022725"/>
    </source>
</evidence>
<reference evidence="12" key="3">
    <citation type="submission" date="2015-02" db="EMBL/GenBank/DDBJ databases">
        <authorList>
            <person name="Torres C."/>
        </authorList>
    </citation>
    <scope>NUCLEOTIDE SEQUENCE</scope>
</reference>
<accession>M9Z1L8</accession>
<evidence type="ECO:0000256" key="9">
    <source>
        <dbReference type="ARBA" id="ARBA00023224"/>
    </source>
</evidence>
<gene>
    <name evidence="11" type="primary">OR4</name>
</gene>